<feature type="compositionally biased region" description="Low complexity" evidence="1">
    <location>
        <begin position="73"/>
        <end position="83"/>
    </location>
</feature>
<protein>
    <submittedName>
        <fullName evidence="2">Uncharacterized protein</fullName>
    </submittedName>
</protein>
<dbReference type="EMBL" id="CADEAL010000743">
    <property type="protein sequence ID" value="CAB1424606.1"/>
    <property type="molecule type" value="Genomic_DNA"/>
</dbReference>
<organism evidence="2 3">
    <name type="scientific">Pleuronectes platessa</name>
    <name type="common">European plaice</name>
    <dbReference type="NCBI Taxonomy" id="8262"/>
    <lineage>
        <taxon>Eukaryota</taxon>
        <taxon>Metazoa</taxon>
        <taxon>Chordata</taxon>
        <taxon>Craniata</taxon>
        <taxon>Vertebrata</taxon>
        <taxon>Euteleostomi</taxon>
        <taxon>Actinopterygii</taxon>
        <taxon>Neopterygii</taxon>
        <taxon>Teleostei</taxon>
        <taxon>Neoteleostei</taxon>
        <taxon>Acanthomorphata</taxon>
        <taxon>Carangaria</taxon>
        <taxon>Pleuronectiformes</taxon>
        <taxon>Pleuronectoidei</taxon>
        <taxon>Pleuronectidae</taxon>
        <taxon>Pleuronectes</taxon>
    </lineage>
</organism>
<evidence type="ECO:0000313" key="3">
    <source>
        <dbReference type="Proteomes" id="UP001153269"/>
    </source>
</evidence>
<feature type="region of interest" description="Disordered" evidence="1">
    <location>
        <begin position="53"/>
        <end position="96"/>
    </location>
</feature>
<keyword evidence="3" id="KW-1185">Reference proteome</keyword>
<gene>
    <name evidence="2" type="ORF">PLEPLA_LOCUS12534</name>
</gene>
<comment type="caution">
    <text evidence="2">The sequence shown here is derived from an EMBL/GenBank/DDBJ whole genome shotgun (WGS) entry which is preliminary data.</text>
</comment>
<proteinExistence type="predicted"/>
<evidence type="ECO:0000313" key="2">
    <source>
        <dbReference type="EMBL" id="CAB1424606.1"/>
    </source>
</evidence>
<dbReference type="AlphaFoldDB" id="A0A9N7YGE5"/>
<evidence type="ECO:0000256" key="1">
    <source>
        <dbReference type="SAM" id="MobiDB-lite"/>
    </source>
</evidence>
<dbReference type="Proteomes" id="UP001153269">
    <property type="component" value="Unassembled WGS sequence"/>
</dbReference>
<reference evidence="2" key="1">
    <citation type="submission" date="2020-03" db="EMBL/GenBank/DDBJ databases">
        <authorList>
            <person name="Weist P."/>
        </authorList>
    </citation>
    <scope>NUCLEOTIDE SEQUENCE</scope>
</reference>
<name>A0A9N7YGE5_PLEPL</name>
<sequence>MPTERWVECLSAKQHFESQDSEDHQGSWKDSTPWIFTEAFNVVQEGVYHPDCGTTITKRHGSTELRMRPPPSSSSSSSSQFPSHAHYPPSLRWETPRTIIRHAVETQARSRAALSG</sequence>
<accession>A0A9N7YGE5</accession>